<dbReference type="Gene3D" id="3.90.640.20">
    <property type="entry name" value="Heat-shock cognate protein, ATPase"/>
    <property type="match status" value="1"/>
</dbReference>
<dbReference type="Pfam" id="PF14903">
    <property type="entry name" value="WG_beta_rep"/>
    <property type="match status" value="6"/>
</dbReference>
<protein>
    <recommendedName>
        <fullName evidence="1">DUF3298 domain-containing protein</fullName>
    </recommendedName>
</protein>
<evidence type="ECO:0000259" key="1">
    <source>
        <dbReference type="Pfam" id="PF11738"/>
    </source>
</evidence>
<dbReference type="EMBL" id="JAGGKT010000001">
    <property type="protein sequence ID" value="MBP1930118.1"/>
    <property type="molecule type" value="Genomic_DNA"/>
</dbReference>
<evidence type="ECO:0000313" key="2">
    <source>
        <dbReference type="EMBL" id="MBP1930118.1"/>
    </source>
</evidence>
<sequence>MMRRAIYLFPASVRTTSGVKWGYINNQGRFFIPPQFDGAENFQPNGLAVVQVNNRSGLMNVFGQWVVRPKYEMISSFSEGRAQVIDQGKFKVIDERGNEITTKSYEYIGSYTEGRAQAADTREGKYLYGYLDLQGREIIPVQYESATDFTSGRATVQKPDEEYVLIDSMGKILQTYKYPFVGSLGDGLLPFKQTSDGKYGYIDQTGTVVISPQYTWAQPFQHGRAIVNISNDYKNKYGLIDKNGNYLIEPKYNDILFVSSDRVAVGKPKDEERPYMGSNYSLADTAGHFLTGFVFREISEYVHEYASANTDQNTFFINRTGQVARKLPILPGSGTLAFVGDLIRADVDQRVSYYNYAGQLVWRQNSVVQIHQGLLVREGKYKPNKDYLVYYPQIEGMQSRSAQAKVNQRLKELSQVVPITPNTQLDYSYTGDFSIFFSKKNLLEFELDGYHFPFGAAHGMPSRVFAPVDLVTGEVYQLRDLFIPGSDYVKVISDIIANQIKNDPQYSYVFPNTYKGIKVDQPFYVKDEALYIYFLPYEIAPFAAGFPTFKIPFKEIGSMIDMNGAFWRSFH</sequence>
<dbReference type="Pfam" id="PF11738">
    <property type="entry name" value="DUF3298"/>
    <property type="match status" value="1"/>
</dbReference>
<keyword evidence="3" id="KW-1185">Reference proteome</keyword>
<dbReference type="Proteomes" id="UP001519343">
    <property type="component" value="Unassembled WGS sequence"/>
</dbReference>
<dbReference type="InterPro" id="IPR037126">
    <property type="entry name" value="PdaC/RsiV-like_sf"/>
</dbReference>
<dbReference type="PANTHER" id="PTHR37841">
    <property type="entry name" value="GLR2918 PROTEIN"/>
    <property type="match status" value="1"/>
</dbReference>
<name>A0ABS4GIN2_9BACL</name>
<gene>
    <name evidence="2" type="ORF">J2Z37_000105</name>
</gene>
<feature type="domain" description="DUF3298" evidence="1">
    <location>
        <begin position="480"/>
        <end position="554"/>
    </location>
</feature>
<dbReference type="PANTHER" id="PTHR37841:SF1">
    <property type="entry name" value="DUF3298 DOMAIN-CONTAINING PROTEIN"/>
    <property type="match status" value="1"/>
</dbReference>
<dbReference type="InterPro" id="IPR032774">
    <property type="entry name" value="WG_beta_rep"/>
</dbReference>
<organism evidence="2 3">
    <name type="scientific">Ammoniphilus resinae</name>
    <dbReference type="NCBI Taxonomy" id="861532"/>
    <lineage>
        <taxon>Bacteria</taxon>
        <taxon>Bacillati</taxon>
        <taxon>Bacillota</taxon>
        <taxon>Bacilli</taxon>
        <taxon>Bacillales</taxon>
        <taxon>Paenibacillaceae</taxon>
        <taxon>Aneurinibacillus group</taxon>
        <taxon>Ammoniphilus</taxon>
    </lineage>
</organism>
<accession>A0ABS4GIN2</accession>
<dbReference type="InterPro" id="IPR021729">
    <property type="entry name" value="DUF3298"/>
</dbReference>
<evidence type="ECO:0000313" key="3">
    <source>
        <dbReference type="Proteomes" id="UP001519343"/>
    </source>
</evidence>
<reference evidence="2 3" key="1">
    <citation type="submission" date="2021-03" db="EMBL/GenBank/DDBJ databases">
        <title>Genomic Encyclopedia of Type Strains, Phase IV (KMG-IV): sequencing the most valuable type-strain genomes for metagenomic binning, comparative biology and taxonomic classification.</title>
        <authorList>
            <person name="Goeker M."/>
        </authorList>
    </citation>
    <scope>NUCLEOTIDE SEQUENCE [LARGE SCALE GENOMIC DNA]</scope>
    <source>
        <strain evidence="2 3">DSM 24738</strain>
    </source>
</reference>
<comment type="caution">
    <text evidence="2">The sequence shown here is derived from an EMBL/GenBank/DDBJ whole genome shotgun (WGS) entry which is preliminary data.</text>
</comment>
<proteinExistence type="predicted"/>